<dbReference type="InterPro" id="IPR014833">
    <property type="entry name" value="TnsA_N"/>
</dbReference>
<accession>A0A151JK57</accession>
<evidence type="ECO:0000313" key="2">
    <source>
        <dbReference type="EMBL" id="KYN26145.1"/>
    </source>
</evidence>
<proteinExistence type="predicted"/>
<dbReference type="Proteomes" id="UP000075349">
    <property type="component" value="Unassembled WGS sequence"/>
</dbReference>
<evidence type="ECO:0000259" key="1">
    <source>
        <dbReference type="Pfam" id="PF08722"/>
    </source>
</evidence>
<sequence>MYIRNLRKPSPNKNIYKFASSKNKQTILCEGSLERDCCYHFEYDSDVVSYESQPEGYYYEYDGKQLPYTPDFLVNYICGYCCFVENKPYGKTLSKEFKQKFESRRLAAKCLGFDLILVTDRQIRKGFFLENSRLVHRYSGCIDSDKLSITIYEMLSAFNLIKIDELAYKANLSISSVLAIVLKLVSQGKVWIDLDSARINETTLVEVR</sequence>
<comment type="caution">
    <text evidence="2">The sequence shown here is derived from an EMBL/GenBank/DDBJ whole genome shotgun (WGS) entry which is preliminary data.</text>
</comment>
<dbReference type="EMBL" id="LOMK01000001">
    <property type="protein sequence ID" value="KYN26145.1"/>
    <property type="molecule type" value="Genomic_DNA"/>
</dbReference>
<name>A0A151JK57_9VIBR</name>
<organism evidence="2 3">
    <name type="scientific">Vibrio cidicii</name>
    <dbReference type="NCBI Taxonomy" id="1763883"/>
    <lineage>
        <taxon>Bacteria</taxon>
        <taxon>Pseudomonadati</taxon>
        <taxon>Pseudomonadota</taxon>
        <taxon>Gammaproteobacteria</taxon>
        <taxon>Vibrionales</taxon>
        <taxon>Vibrionaceae</taxon>
        <taxon>Vibrio</taxon>
    </lineage>
</organism>
<feature type="domain" description="TnsA endonuclease N-terminal" evidence="1">
    <location>
        <begin position="44"/>
        <end position="120"/>
    </location>
</feature>
<dbReference type="AlphaFoldDB" id="A0A151JK57"/>
<protein>
    <recommendedName>
        <fullName evidence="1">TnsA endonuclease N-terminal domain-containing protein</fullName>
    </recommendedName>
</protein>
<reference evidence="3" key="1">
    <citation type="submission" date="2015-12" db="EMBL/GenBank/DDBJ databases">
        <authorList>
            <person name="Tarr C.L."/>
            <person name="Gladney L.M."/>
        </authorList>
    </citation>
    <scope>NUCLEOTIDE SEQUENCE [LARGE SCALE GENOMIC DNA]</scope>
    <source>
        <strain evidence="3">2756-81</strain>
    </source>
</reference>
<evidence type="ECO:0000313" key="3">
    <source>
        <dbReference type="Proteomes" id="UP000075349"/>
    </source>
</evidence>
<dbReference type="Pfam" id="PF08722">
    <property type="entry name" value="Tn7_TnsA-like_N"/>
    <property type="match status" value="1"/>
</dbReference>
<gene>
    <name evidence="2" type="ORF">AUQ44_13400</name>
</gene>